<dbReference type="InterPro" id="IPR047246">
    <property type="entry name" value="ThrRS_anticodon"/>
</dbReference>
<evidence type="ECO:0000256" key="1">
    <source>
        <dbReference type="ARBA" id="ARBA00008226"/>
    </source>
</evidence>
<comment type="caution">
    <text evidence="13">Lacks conserved residue(s) required for the propagation of feature annotation.</text>
</comment>
<dbReference type="InterPro" id="IPR006195">
    <property type="entry name" value="aa-tRNA-synth_II"/>
</dbReference>
<dbReference type="PANTHER" id="PTHR11451:SF44">
    <property type="entry name" value="THREONINE--TRNA LIGASE, CHLOROPLASTIC_MITOCHONDRIAL 2"/>
    <property type="match status" value="1"/>
</dbReference>
<evidence type="ECO:0000313" key="16">
    <source>
        <dbReference type="Proteomes" id="UP000000323"/>
    </source>
</evidence>
<dbReference type="STRING" id="525904.Tter_0121"/>
<keyword evidence="11 13" id="KW-0030">Aminoacyl-tRNA synthetase</keyword>
<sequence>MSTKAKDAEQLAYHGAEMESGSLLSTMRHSAAHVMAAAVLQMFPDAKFGIGPAIENGFYYDFELPRPITPEDFPEIEERMRQLIEEDHPFIREEISRQQAKEMFRDQPYKLEIIDDLPEDAVISIYKMAHFTDLCRGPHVESTGKIGPFKLLSVASAYWRGDEKRPQLQRIYGTAFPTQEELDDYLWRLEEAKRRDHRKIGRDLELFMISDEVGPGLVLWLPNGSIIRRELENFIVKAEAREGYQHVYTPHIAKLGLYKTSGHWQHYRDAMFPPMVLEDGEEYELRPMTCPHHIMIYKHSLRSYRDLPLRIAELGTVYRYEKSGELTGMSRVRGFTINDAHIFCRPDQLKEEFIRVIQLMHEVYRAVGFHDYVYRLSLRDPSDKEKYVEGDEMWNNAENAIRQALDELGADYVEAEGEAAFYGPKLDVMVRDVLGREFAASTNQLDFYLPERFDLEYIDADGERRRPVMIHRAPIGSMERFFAFLTEQHAGAFPVWLSPVQVVVIPIADRHIPYAEEVASAFSRHNVRVNVDARNERMNAKIRDAQMQKIPYMLIVGDREAQAGTVAVRKRSGEDLKGQPVQDVVQMVLDDIREYK</sequence>
<dbReference type="Pfam" id="PF00587">
    <property type="entry name" value="tRNA-synt_2b"/>
    <property type="match status" value="1"/>
</dbReference>
<dbReference type="GO" id="GO:0005737">
    <property type="term" value="C:cytoplasm"/>
    <property type="evidence" value="ECO:0007669"/>
    <property type="project" value="UniProtKB-SubCell"/>
</dbReference>
<dbReference type="HAMAP" id="MF_00184">
    <property type="entry name" value="Thr_tRNA_synth"/>
    <property type="match status" value="1"/>
</dbReference>
<dbReference type="InterPro" id="IPR004154">
    <property type="entry name" value="Anticodon-bd"/>
</dbReference>
<comment type="catalytic activity">
    <reaction evidence="12 13">
        <text>tRNA(Thr) + L-threonine + ATP = L-threonyl-tRNA(Thr) + AMP + diphosphate + H(+)</text>
        <dbReference type="Rhea" id="RHEA:24624"/>
        <dbReference type="Rhea" id="RHEA-COMP:9670"/>
        <dbReference type="Rhea" id="RHEA-COMP:9704"/>
        <dbReference type="ChEBI" id="CHEBI:15378"/>
        <dbReference type="ChEBI" id="CHEBI:30616"/>
        <dbReference type="ChEBI" id="CHEBI:33019"/>
        <dbReference type="ChEBI" id="CHEBI:57926"/>
        <dbReference type="ChEBI" id="CHEBI:78442"/>
        <dbReference type="ChEBI" id="CHEBI:78534"/>
        <dbReference type="ChEBI" id="CHEBI:456215"/>
        <dbReference type="EC" id="6.1.1.3"/>
    </reaction>
</comment>
<dbReference type="SMART" id="SM00863">
    <property type="entry name" value="tRNA_SAD"/>
    <property type="match status" value="1"/>
</dbReference>
<dbReference type="KEGG" id="ttr:Tter_0121"/>
<dbReference type="InterPro" id="IPR018163">
    <property type="entry name" value="Thr/Ala-tRNA-synth_IIc_edit"/>
</dbReference>
<dbReference type="PANTHER" id="PTHR11451">
    <property type="entry name" value="THREONINE-TRNA LIGASE"/>
    <property type="match status" value="1"/>
</dbReference>
<keyword evidence="9 13" id="KW-0694">RNA-binding</keyword>
<evidence type="ECO:0000313" key="15">
    <source>
        <dbReference type="EMBL" id="ACZ41043.1"/>
    </source>
</evidence>
<dbReference type="HOGENOM" id="CLU_008554_0_1_0"/>
<comment type="cofactor">
    <cofactor evidence="13">
        <name>Zn(2+)</name>
        <dbReference type="ChEBI" id="CHEBI:29105"/>
    </cofactor>
    <text evidence="13">Binds 1 zinc ion per subunit.</text>
</comment>
<proteinExistence type="inferred from homology"/>
<dbReference type="InterPro" id="IPR002320">
    <property type="entry name" value="Thr-tRNA-ligase_IIa"/>
</dbReference>
<dbReference type="CDD" id="cd00860">
    <property type="entry name" value="ThrRS_anticodon"/>
    <property type="match status" value="1"/>
</dbReference>
<dbReference type="PRINTS" id="PR01047">
    <property type="entry name" value="TRNASYNTHTHR"/>
</dbReference>
<feature type="domain" description="Aminoacyl-transfer RNA synthetases class-II family profile" evidence="14">
    <location>
        <begin position="196"/>
        <end position="494"/>
    </location>
</feature>
<evidence type="ECO:0000256" key="10">
    <source>
        <dbReference type="ARBA" id="ARBA00022917"/>
    </source>
</evidence>
<keyword evidence="6 13" id="KW-0547">Nucleotide-binding</keyword>
<dbReference type="InterPro" id="IPR033728">
    <property type="entry name" value="ThrRS_core"/>
</dbReference>
<evidence type="ECO:0000256" key="6">
    <source>
        <dbReference type="ARBA" id="ARBA00022741"/>
    </source>
</evidence>
<dbReference type="NCBIfam" id="TIGR00418">
    <property type="entry name" value="thrS"/>
    <property type="match status" value="1"/>
</dbReference>
<keyword evidence="10 13" id="KW-0648">Protein biosynthesis</keyword>
<keyword evidence="2 13" id="KW-0963">Cytoplasm</keyword>
<dbReference type="Gene3D" id="3.30.930.10">
    <property type="entry name" value="Bira Bifunctional Protein, Domain 2"/>
    <property type="match status" value="1"/>
</dbReference>
<keyword evidence="5 13" id="KW-0479">Metal-binding</keyword>
<dbReference type="Gene3D" id="3.40.50.800">
    <property type="entry name" value="Anticodon-binding domain"/>
    <property type="match status" value="1"/>
</dbReference>
<dbReference type="GO" id="GO:0004829">
    <property type="term" value="F:threonine-tRNA ligase activity"/>
    <property type="evidence" value="ECO:0007669"/>
    <property type="project" value="UniProtKB-UniRule"/>
</dbReference>
<protein>
    <recommendedName>
        <fullName evidence="13">Threonine--tRNA ligase</fullName>
        <ecNumber evidence="13">6.1.1.3</ecNumber>
    </recommendedName>
    <alternativeName>
        <fullName evidence="13">Threonyl-tRNA synthetase</fullName>
        <shortName evidence="13">ThrRS</shortName>
    </alternativeName>
</protein>
<dbReference type="Pfam" id="PF03129">
    <property type="entry name" value="HGTP_anticodon"/>
    <property type="match status" value="1"/>
</dbReference>
<dbReference type="InterPro" id="IPR002314">
    <property type="entry name" value="aa-tRNA-synt_IIb"/>
</dbReference>
<evidence type="ECO:0000256" key="4">
    <source>
        <dbReference type="ARBA" id="ARBA00022598"/>
    </source>
</evidence>
<comment type="subunit">
    <text evidence="13">Homodimer.</text>
</comment>
<dbReference type="FunFam" id="3.30.54.20:FF:000002">
    <property type="entry name" value="Threonine--tRNA ligase"/>
    <property type="match status" value="1"/>
</dbReference>
<dbReference type="FunFam" id="3.30.930.10:FF:000002">
    <property type="entry name" value="Threonine--tRNA ligase"/>
    <property type="match status" value="1"/>
</dbReference>
<dbReference type="Proteomes" id="UP000000323">
    <property type="component" value="Chromosome 1"/>
</dbReference>
<gene>
    <name evidence="13" type="primary">thrS</name>
    <name evidence="15" type="ordered locus">Tter_0121</name>
</gene>
<dbReference type="EC" id="6.1.1.3" evidence="13"/>
<dbReference type="EMBL" id="CP001825">
    <property type="protein sequence ID" value="ACZ41043.1"/>
    <property type="molecule type" value="Genomic_DNA"/>
</dbReference>
<dbReference type="SUPFAM" id="SSF52954">
    <property type="entry name" value="Class II aaRS ABD-related"/>
    <property type="match status" value="1"/>
</dbReference>
<dbReference type="PROSITE" id="PS50862">
    <property type="entry name" value="AA_TRNA_LIGASE_II"/>
    <property type="match status" value="1"/>
</dbReference>
<dbReference type="OrthoDB" id="9802304at2"/>
<dbReference type="GO" id="GO:0006435">
    <property type="term" value="P:threonyl-tRNA aminoacylation"/>
    <property type="evidence" value="ECO:0007669"/>
    <property type="project" value="UniProtKB-UniRule"/>
</dbReference>
<evidence type="ECO:0000259" key="14">
    <source>
        <dbReference type="PROSITE" id="PS50862"/>
    </source>
</evidence>
<evidence type="ECO:0000256" key="12">
    <source>
        <dbReference type="ARBA" id="ARBA00049515"/>
    </source>
</evidence>
<evidence type="ECO:0000256" key="7">
    <source>
        <dbReference type="ARBA" id="ARBA00022833"/>
    </source>
</evidence>
<evidence type="ECO:0000256" key="5">
    <source>
        <dbReference type="ARBA" id="ARBA00022723"/>
    </source>
</evidence>
<feature type="binding site" evidence="13">
    <location>
        <position position="290"/>
    </location>
    <ligand>
        <name>Zn(2+)</name>
        <dbReference type="ChEBI" id="CHEBI:29105"/>
        <note>catalytic</note>
    </ligand>
</feature>
<feature type="binding site" evidence="13">
    <location>
        <position position="471"/>
    </location>
    <ligand>
        <name>Zn(2+)</name>
        <dbReference type="ChEBI" id="CHEBI:29105"/>
        <note>catalytic</note>
    </ligand>
</feature>
<name>D1CDN7_THET1</name>
<keyword evidence="7 13" id="KW-0862">Zinc</keyword>
<reference evidence="16" key="1">
    <citation type="journal article" date="2010" name="Stand. Genomic Sci.">
        <title>Complete genome sequence of 'Thermobaculum terrenum' type strain (YNP1).</title>
        <authorList>
            <person name="Kiss H."/>
            <person name="Cleland D."/>
            <person name="Lapidus A."/>
            <person name="Lucas S."/>
            <person name="Glavina Del Rio T."/>
            <person name="Nolan M."/>
            <person name="Tice H."/>
            <person name="Han C."/>
            <person name="Goodwin L."/>
            <person name="Pitluck S."/>
            <person name="Liolios K."/>
            <person name="Ivanova N."/>
            <person name="Mavromatis K."/>
            <person name="Ovchinnikova G."/>
            <person name="Pati A."/>
            <person name="Chen A."/>
            <person name="Palaniappan K."/>
            <person name="Land M."/>
            <person name="Hauser L."/>
            <person name="Chang Y."/>
            <person name="Jeffries C."/>
            <person name="Lu M."/>
            <person name="Brettin T."/>
            <person name="Detter J."/>
            <person name="Goker M."/>
            <person name="Tindall B."/>
            <person name="Beck B."/>
            <person name="McDermott T."/>
            <person name="Woyke T."/>
            <person name="Bristow J."/>
            <person name="Eisen J."/>
            <person name="Markowitz V."/>
            <person name="Hugenholtz P."/>
            <person name="Kyrpides N."/>
            <person name="Klenk H."/>
            <person name="Cheng J."/>
        </authorList>
    </citation>
    <scope>NUCLEOTIDE SEQUENCE [LARGE SCALE GENOMIC DNA]</scope>
    <source>
        <strain evidence="16">ATCC BAA-798 / YNP1</strain>
    </source>
</reference>
<comment type="similarity">
    <text evidence="1 13">Belongs to the class-II aminoacyl-tRNA synthetase family.</text>
</comment>
<evidence type="ECO:0000256" key="9">
    <source>
        <dbReference type="ARBA" id="ARBA00022884"/>
    </source>
</evidence>
<dbReference type="Pfam" id="PF07973">
    <property type="entry name" value="tRNA_SAD"/>
    <property type="match status" value="1"/>
</dbReference>
<dbReference type="InterPro" id="IPR045864">
    <property type="entry name" value="aa-tRNA-synth_II/BPL/LPL"/>
</dbReference>
<comment type="subcellular location">
    <subcellularLocation>
        <location evidence="13">Cytoplasm</location>
    </subcellularLocation>
</comment>
<dbReference type="SUPFAM" id="SSF55186">
    <property type="entry name" value="ThrRS/AlaRS common domain"/>
    <property type="match status" value="1"/>
</dbReference>
<keyword evidence="8 13" id="KW-0067">ATP-binding</keyword>
<dbReference type="SUPFAM" id="SSF55681">
    <property type="entry name" value="Class II aaRS and biotin synthetases"/>
    <property type="match status" value="1"/>
</dbReference>
<dbReference type="GO" id="GO:0000049">
    <property type="term" value="F:tRNA binding"/>
    <property type="evidence" value="ECO:0007669"/>
    <property type="project" value="UniProtKB-KW"/>
</dbReference>
<keyword evidence="16" id="KW-1185">Reference proteome</keyword>
<dbReference type="RefSeq" id="WP_012874078.1">
    <property type="nucleotide sequence ID" value="NC_013525.1"/>
</dbReference>
<dbReference type="GO" id="GO:0005524">
    <property type="term" value="F:ATP binding"/>
    <property type="evidence" value="ECO:0007669"/>
    <property type="project" value="UniProtKB-UniRule"/>
</dbReference>
<keyword evidence="4 13" id="KW-0436">Ligase</keyword>
<keyword evidence="3 13" id="KW-0820">tRNA-binding</keyword>
<evidence type="ECO:0000256" key="2">
    <source>
        <dbReference type="ARBA" id="ARBA00022490"/>
    </source>
</evidence>
<dbReference type="FunFam" id="3.30.980.10:FF:000005">
    <property type="entry name" value="Threonyl-tRNA synthetase, mitochondrial"/>
    <property type="match status" value="1"/>
</dbReference>
<evidence type="ECO:0000256" key="8">
    <source>
        <dbReference type="ARBA" id="ARBA00022840"/>
    </source>
</evidence>
<dbReference type="FunFam" id="3.40.50.800:FF:000001">
    <property type="entry name" value="Threonine--tRNA ligase"/>
    <property type="match status" value="1"/>
</dbReference>
<evidence type="ECO:0000256" key="11">
    <source>
        <dbReference type="ARBA" id="ARBA00023146"/>
    </source>
</evidence>
<dbReference type="InterPro" id="IPR012947">
    <property type="entry name" value="tRNA_SAD"/>
</dbReference>
<organism evidence="15 16">
    <name type="scientific">Thermobaculum terrenum (strain ATCC BAA-798 / CCMEE 7001 / YNP1)</name>
    <dbReference type="NCBI Taxonomy" id="525904"/>
    <lineage>
        <taxon>Bacteria</taxon>
        <taxon>Bacillati</taxon>
        <taxon>Chloroflexota</taxon>
        <taxon>Chloroflexia</taxon>
        <taxon>Candidatus Thermobaculales</taxon>
        <taxon>Candidatus Thermobaculaceae</taxon>
        <taxon>Thermobaculum</taxon>
    </lineage>
</organism>
<feature type="binding site" evidence="13">
    <location>
        <position position="341"/>
    </location>
    <ligand>
        <name>Zn(2+)</name>
        <dbReference type="ChEBI" id="CHEBI:29105"/>
        <note>catalytic</note>
    </ligand>
</feature>
<dbReference type="InterPro" id="IPR036621">
    <property type="entry name" value="Anticodon-bd_dom_sf"/>
</dbReference>
<dbReference type="GO" id="GO:0046872">
    <property type="term" value="F:metal ion binding"/>
    <property type="evidence" value="ECO:0007669"/>
    <property type="project" value="UniProtKB-KW"/>
</dbReference>
<evidence type="ECO:0000256" key="3">
    <source>
        <dbReference type="ARBA" id="ARBA00022555"/>
    </source>
</evidence>
<dbReference type="AlphaFoldDB" id="D1CDN7"/>
<dbReference type="eggNOG" id="COG0441">
    <property type="taxonomic scope" value="Bacteria"/>
</dbReference>
<evidence type="ECO:0000256" key="13">
    <source>
        <dbReference type="HAMAP-Rule" id="MF_00184"/>
    </source>
</evidence>
<dbReference type="Gene3D" id="3.30.54.20">
    <property type="match status" value="1"/>
</dbReference>
<dbReference type="CDD" id="cd00771">
    <property type="entry name" value="ThrRS_core"/>
    <property type="match status" value="1"/>
</dbReference>
<accession>D1CDN7</accession>
<dbReference type="Gene3D" id="3.30.980.10">
    <property type="entry name" value="Threonyl-trna Synthetase, Chain A, domain 2"/>
    <property type="match status" value="1"/>
</dbReference>